<sequence length="264" mass="27147">MFDSLGGFGTGLWSQHNDQWFVDSEGVDPDGRVTSATNIISNQGEKSFSWQSVNRSVEGESYSDTAQLTINRSARGFGGGGFSRGGGGFGGGGFDRGGGGFSGGGFNRGGGFSGGGFNRGGGFSGGGFDRGGSGFSGGGFDRGGFNHASNPIANHGTGPVISGRPAGGAGHFPTDGGLSGFAGNRANLPHTPQNLPANRLNDQGRDIRNSFNNNTFNQNNVNVNRYGGGYHNYNGYHGYGYGYHGYGYGYHGWGGYPGGWCAPV</sequence>
<gene>
    <name evidence="2" type="ORF">PYM288_LOCUS2023</name>
</gene>
<dbReference type="Proteomes" id="UP000663854">
    <property type="component" value="Unassembled WGS sequence"/>
</dbReference>
<feature type="region of interest" description="Disordered" evidence="1">
    <location>
        <begin position="146"/>
        <end position="178"/>
    </location>
</feature>
<organism evidence="2 3">
    <name type="scientific">Rotaria sordida</name>
    <dbReference type="NCBI Taxonomy" id="392033"/>
    <lineage>
        <taxon>Eukaryota</taxon>
        <taxon>Metazoa</taxon>
        <taxon>Spiralia</taxon>
        <taxon>Gnathifera</taxon>
        <taxon>Rotifera</taxon>
        <taxon>Eurotatoria</taxon>
        <taxon>Bdelloidea</taxon>
        <taxon>Philodinida</taxon>
        <taxon>Philodinidae</taxon>
        <taxon>Rotaria</taxon>
    </lineage>
</organism>
<name>A0A813P667_9BILA</name>
<dbReference type="EMBL" id="CAJNOH010000012">
    <property type="protein sequence ID" value="CAF0749855.1"/>
    <property type="molecule type" value="Genomic_DNA"/>
</dbReference>
<comment type="caution">
    <text evidence="2">The sequence shown here is derived from an EMBL/GenBank/DDBJ whole genome shotgun (WGS) entry which is preliminary data.</text>
</comment>
<evidence type="ECO:0000256" key="1">
    <source>
        <dbReference type="SAM" id="MobiDB-lite"/>
    </source>
</evidence>
<accession>A0A813P667</accession>
<evidence type="ECO:0000313" key="2">
    <source>
        <dbReference type="EMBL" id="CAF0749855.1"/>
    </source>
</evidence>
<evidence type="ECO:0000313" key="3">
    <source>
        <dbReference type="Proteomes" id="UP000663854"/>
    </source>
</evidence>
<protein>
    <submittedName>
        <fullName evidence="2">Uncharacterized protein</fullName>
    </submittedName>
</protein>
<proteinExistence type="predicted"/>
<dbReference type="AlphaFoldDB" id="A0A813P667"/>
<reference evidence="2" key="1">
    <citation type="submission" date="2021-02" db="EMBL/GenBank/DDBJ databases">
        <authorList>
            <person name="Nowell W R."/>
        </authorList>
    </citation>
    <scope>NUCLEOTIDE SEQUENCE</scope>
</reference>